<gene>
    <name evidence="1" type="ORF">ST47_g824</name>
</gene>
<dbReference type="Proteomes" id="UP000076837">
    <property type="component" value="Unassembled WGS sequence"/>
</dbReference>
<reference evidence="1 2" key="1">
    <citation type="journal article" date="2016" name="Sci. Rep.">
        <title>Draft genome sequencing and secretome analysis of fungal phytopathogen Ascochyta rabiei provides insight into the necrotrophic effector repertoire.</title>
        <authorList>
            <person name="Verma S."/>
            <person name="Gazara R.K."/>
            <person name="Nizam S."/>
            <person name="Parween S."/>
            <person name="Chattopadhyay D."/>
            <person name="Verma P.K."/>
        </authorList>
    </citation>
    <scope>NUCLEOTIDE SEQUENCE [LARGE SCALE GENOMIC DNA]</scope>
    <source>
        <strain evidence="1 2">ArDII</strain>
    </source>
</reference>
<comment type="caution">
    <text evidence="1">The sequence shown here is derived from an EMBL/GenBank/DDBJ whole genome shotgun (WGS) entry which is preliminary data.</text>
</comment>
<evidence type="ECO:0000313" key="1">
    <source>
        <dbReference type="EMBL" id="KZM28008.1"/>
    </source>
</evidence>
<sequence>MAIFNDLATELQEAIWNLVLPNSRGVHWVEVEGIPHDPDFIRDSIRMTKWYQFDRIPETHSDVFYARQENPEFNRRANKSKQESSPFFRFLLTTVPAVLGRSGSNNSEAVQPNLVNEITYTNRCRQLSTYTQITTLLSVCRLSRNIAKRYVQDNRKCSWPIRRSMGPPYRPRPIDDWERQYSGNRDPPVAKKHSCWQLLTPRIHTLDLVIFRLHDNKGRATPLLRHAPWQYWIEQATHGTTFACFDRIGVEWHPSWGTWGGRHELRSGNVQAFVREMQVAHCPATLYWLVDSVARPNWNRDYPAVVRDIWANRMAEDKDNVLDHLKMHWNLKPQEHAALLADHHLNQEFEANGRRYYIVFVVFSQFLAKEREQLNNAGLGWSGPFPGSAATWPEALIEPVRLAYDVCGDGSKNLGTYRSSSYILSWEPIH</sequence>
<proteinExistence type="predicted"/>
<evidence type="ECO:0000313" key="2">
    <source>
        <dbReference type="Proteomes" id="UP000076837"/>
    </source>
</evidence>
<keyword evidence="2" id="KW-1185">Reference proteome</keyword>
<protein>
    <submittedName>
        <fullName evidence="1">Uncharacterized protein</fullName>
    </submittedName>
</protein>
<accession>A0A163LQB4</accession>
<organism evidence="1 2">
    <name type="scientific">Didymella rabiei</name>
    <name type="common">Chickpea ascochyta blight fungus</name>
    <name type="synonym">Mycosphaerella rabiei</name>
    <dbReference type="NCBI Taxonomy" id="5454"/>
    <lineage>
        <taxon>Eukaryota</taxon>
        <taxon>Fungi</taxon>
        <taxon>Dikarya</taxon>
        <taxon>Ascomycota</taxon>
        <taxon>Pezizomycotina</taxon>
        <taxon>Dothideomycetes</taxon>
        <taxon>Pleosporomycetidae</taxon>
        <taxon>Pleosporales</taxon>
        <taxon>Pleosporineae</taxon>
        <taxon>Didymellaceae</taxon>
        <taxon>Ascochyta</taxon>
    </lineage>
</organism>
<name>A0A163LQB4_DIDRA</name>
<dbReference type="EMBL" id="JYNV01000038">
    <property type="protein sequence ID" value="KZM28008.1"/>
    <property type="molecule type" value="Genomic_DNA"/>
</dbReference>
<dbReference type="AlphaFoldDB" id="A0A163LQB4"/>